<evidence type="ECO:0000256" key="1">
    <source>
        <dbReference type="PROSITE-ProRule" id="PRU00024"/>
    </source>
</evidence>
<organism evidence="3 7">
    <name type="scientific">Crassostrea virginica</name>
    <name type="common">Eastern oyster</name>
    <dbReference type="NCBI Taxonomy" id="6565"/>
    <lineage>
        <taxon>Eukaryota</taxon>
        <taxon>Metazoa</taxon>
        <taxon>Spiralia</taxon>
        <taxon>Lophotrochozoa</taxon>
        <taxon>Mollusca</taxon>
        <taxon>Bivalvia</taxon>
        <taxon>Autobranchia</taxon>
        <taxon>Pteriomorphia</taxon>
        <taxon>Ostreida</taxon>
        <taxon>Ostreoidea</taxon>
        <taxon>Ostreidae</taxon>
        <taxon>Crassostrea</taxon>
    </lineage>
</organism>
<reference evidence="4 5" key="1">
    <citation type="submission" date="2025-04" db="UniProtKB">
        <authorList>
            <consortium name="RefSeq"/>
        </authorList>
    </citation>
    <scope>IDENTIFICATION</scope>
    <source>
        <tissue evidence="4 5">Whole sample</tissue>
    </source>
</reference>
<dbReference type="RefSeq" id="XP_022306721.1">
    <property type="nucleotide sequence ID" value="XM_022451013.1"/>
</dbReference>
<feature type="domain" description="B box-type" evidence="2">
    <location>
        <begin position="12"/>
        <end position="58"/>
    </location>
</feature>
<dbReference type="Gene3D" id="2.120.10.30">
    <property type="entry name" value="TolB, C-terminal domain"/>
    <property type="match status" value="1"/>
</dbReference>
<evidence type="ECO:0000313" key="8">
    <source>
        <dbReference type="RefSeq" id="XP_022306726.1"/>
    </source>
</evidence>
<dbReference type="PROSITE" id="PS50119">
    <property type="entry name" value="ZF_BBOX"/>
    <property type="match status" value="2"/>
</dbReference>
<evidence type="ECO:0000313" key="4">
    <source>
        <dbReference type="RefSeq" id="XP_022306721.1"/>
    </source>
</evidence>
<dbReference type="Gene3D" id="3.30.160.60">
    <property type="entry name" value="Classic Zinc Finger"/>
    <property type="match status" value="1"/>
</dbReference>
<dbReference type="InterPro" id="IPR011042">
    <property type="entry name" value="6-blade_b-propeller_TolB-like"/>
</dbReference>
<protein>
    <submittedName>
        <fullName evidence="4 5">Uncharacterized protein LOC111113057</fullName>
    </submittedName>
</protein>
<name>A0A8B8BTU3_CRAVI</name>
<dbReference type="InterPro" id="IPR000315">
    <property type="entry name" value="Znf_B-box"/>
</dbReference>
<evidence type="ECO:0000259" key="2">
    <source>
        <dbReference type="PROSITE" id="PS50119"/>
    </source>
</evidence>
<dbReference type="RefSeq" id="XP_022306726.1">
    <property type="nucleotide sequence ID" value="XM_022451018.1"/>
</dbReference>
<dbReference type="GO" id="GO:0000209">
    <property type="term" value="P:protein polyubiquitination"/>
    <property type="evidence" value="ECO:0007669"/>
    <property type="project" value="TreeGrafter"/>
</dbReference>
<dbReference type="PANTHER" id="PTHR24104">
    <property type="entry name" value="E3 UBIQUITIN-PROTEIN LIGASE NHLRC1-RELATED"/>
    <property type="match status" value="1"/>
</dbReference>
<evidence type="ECO:0000313" key="7">
    <source>
        <dbReference type="RefSeq" id="XP_022306725.1"/>
    </source>
</evidence>
<keyword evidence="1" id="KW-0862">Zinc</keyword>
<dbReference type="RefSeq" id="XP_022306725.1">
    <property type="nucleotide sequence ID" value="XM_022451017.1"/>
</dbReference>
<evidence type="ECO:0000313" key="3">
    <source>
        <dbReference type="Proteomes" id="UP000694844"/>
    </source>
</evidence>
<dbReference type="RefSeq" id="XP_022306723.1">
    <property type="nucleotide sequence ID" value="XM_022451015.1"/>
</dbReference>
<keyword evidence="3" id="KW-1185">Reference proteome</keyword>
<dbReference type="CDD" id="cd19757">
    <property type="entry name" value="Bbox1"/>
    <property type="match status" value="1"/>
</dbReference>
<dbReference type="RefSeq" id="XP_022306722.1">
    <property type="nucleotide sequence ID" value="XM_022451014.1"/>
</dbReference>
<sequence>MFLQPKGTCSAVNVNFCKNCKNYGTEYHCKDCKQDMCASCKELHVFDLNTKNHHVTLYRNKYSYRTSYEHHVCVKHTKYVYDMYCEQCDTPICVQCTGHSSHKTTGFRAAYKNILKQHKNRIIEIRGETIYNLRVLQQNTTHDVNYVASTYHDGMVYLLIAFAAKSNTLKDCLDKVVETPGYSVLVRKYLKQKLLMEKNIIAIEQYEHRYEQSSNRPVQFLRFIKTCTDLQKNQAPILPKLCLKLPAETINTHDVIKILSEIEIRKKGKRRIVNEFLLKLTSIPLLTASNSVQHMKTCIVPDVEHCYHISCLSPNRVWVSDGKHLILADTTTGGTIFRVCNPLGYFNVGLHALNSTCDLFYIDKEFNINKLSSNMKTRSIFLKQPDSNWETQCLYCSLTSDELLVGMWKRGVGGKVLRYNSEGKMIQTIQSSDSCHTMYHDPHFITENINGDVVVSDFGRKNGAVIVTSSVGKYRFSYTGPPPSGSELDPRGICTDALSHILVCDLITNSVQMIDRNGTFILYLLTKRALGVNVPRSLSYDVNTHLLWAGSWYNNKVSVYRYINRKLQQPVSRIKVAVFDNPSAAYTYEPY</sequence>
<proteinExistence type="predicted"/>
<dbReference type="GeneID" id="111113057"/>
<feature type="domain" description="B box-type" evidence="2">
    <location>
        <begin position="68"/>
        <end position="104"/>
    </location>
</feature>
<evidence type="ECO:0000313" key="6">
    <source>
        <dbReference type="RefSeq" id="XP_022306723.1"/>
    </source>
</evidence>
<dbReference type="KEGG" id="cvn:111113057"/>
<gene>
    <name evidence="4 5 6 7 8" type="primary">LOC111113057</name>
</gene>
<dbReference type="SUPFAM" id="SSF57845">
    <property type="entry name" value="B-box zinc-binding domain"/>
    <property type="match status" value="1"/>
</dbReference>
<dbReference type="InterPro" id="IPR050952">
    <property type="entry name" value="TRIM-NHL_E3_ligases"/>
</dbReference>
<dbReference type="Proteomes" id="UP000694844">
    <property type="component" value="Chromosome 9"/>
</dbReference>
<dbReference type="PANTHER" id="PTHR24104:SF25">
    <property type="entry name" value="PROTEIN LIN-41"/>
    <property type="match status" value="1"/>
</dbReference>
<dbReference type="GO" id="GO:0043161">
    <property type="term" value="P:proteasome-mediated ubiquitin-dependent protein catabolic process"/>
    <property type="evidence" value="ECO:0007669"/>
    <property type="project" value="TreeGrafter"/>
</dbReference>
<keyword evidence="1" id="KW-0479">Metal-binding</keyword>
<dbReference type="SUPFAM" id="SSF75011">
    <property type="entry name" value="3-carboxy-cis,cis-mucoante lactonizing enzyme"/>
    <property type="match status" value="1"/>
</dbReference>
<dbReference type="OrthoDB" id="6108862at2759"/>
<evidence type="ECO:0000313" key="5">
    <source>
        <dbReference type="RefSeq" id="XP_022306722.1"/>
    </source>
</evidence>
<dbReference type="GO" id="GO:0008270">
    <property type="term" value="F:zinc ion binding"/>
    <property type="evidence" value="ECO:0007669"/>
    <property type="project" value="UniProtKB-KW"/>
</dbReference>
<keyword evidence="1" id="KW-0863">Zinc-finger</keyword>
<dbReference type="AlphaFoldDB" id="A0A8B8BTU3"/>
<dbReference type="GO" id="GO:0061630">
    <property type="term" value="F:ubiquitin protein ligase activity"/>
    <property type="evidence" value="ECO:0007669"/>
    <property type="project" value="TreeGrafter"/>
</dbReference>
<accession>A0A8B8BTU3</accession>